<reference evidence="3 4" key="1">
    <citation type="submission" date="2018-01" db="EMBL/GenBank/DDBJ databases">
        <title>G. obscuriglobus.</title>
        <authorList>
            <person name="Franke J."/>
            <person name="Blomberg W."/>
            <person name="Selmecki A."/>
        </authorList>
    </citation>
    <scope>NUCLEOTIDE SEQUENCE [LARGE SCALE GENOMIC DNA]</scope>
    <source>
        <strain evidence="3 4">DSM 5831</strain>
    </source>
</reference>
<dbReference type="PANTHER" id="PTHR30212">
    <property type="entry name" value="PROTEIN YIIM"/>
    <property type="match status" value="1"/>
</dbReference>
<name>A0A2Z3HEU9_9BACT</name>
<organism evidence="3 4">
    <name type="scientific">Gemmata obscuriglobus</name>
    <dbReference type="NCBI Taxonomy" id="114"/>
    <lineage>
        <taxon>Bacteria</taxon>
        <taxon>Pseudomonadati</taxon>
        <taxon>Planctomycetota</taxon>
        <taxon>Planctomycetia</taxon>
        <taxon>Gemmatales</taxon>
        <taxon>Gemmataceae</taxon>
        <taxon>Gemmata</taxon>
    </lineage>
</organism>
<dbReference type="Proteomes" id="UP000245802">
    <property type="component" value="Chromosome"/>
</dbReference>
<dbReference type="Pfam" id="PF03473">
    <property type="entry name" value="MOSC"/>
    <property type="match status" value="1"/>
</dbReference>
<feature type="region of interest" description="Disordered" evidence="1">
    <location>
        <begin position="1"/>
        <end position="23"/>
    </location>
</feature>
<dbReference type="InterPro" id="IPR011037">
    <property type="entry name" value="Pyrv_Knase-like_insert_dom_sf"/>
</dbReference>
<feature type="domain" description="MOSC" evidence="2">
    <location>
        <begin position="37"/>
        <end position="172"/>
    </location>
</feature>
<dbReference type="InterPro" id="IPR005302">
    <property type="entry name" value="MoCF_Sase_C"/>
</dbReference>
<dbReference type="InterPro" id="IPR005163">
    <property type="entry name" value="Tri_helical_YiiM-like"/>
</dbReference>
<dbReference type="GO" id="GO:0030151">
    <property type="term" value="F:molybdenum ion binding"/>
    <property type="evidence" value="ECO:0007669"/>
    <property type="project" value="InterPro"/>
</dbReference>
<dbReference type="EMBL" id="CP025958">
    <property type="protein sequence ID" value="AWM42286.1"/>
    <property type="molecule type" value="Genomic_DNA"/>
</dbReference>
<evidence type="ECO:0000256" key="1">
    <source>
        <dbReference type="SAM" id="MobiDB-lite"/>
    </source>
</evidence>
<accession>A0A2Z3HEU9</accession>
<evidence type="ECO:0000259" key="2">
    <source>
        <dbReference type="PROSITE" id="PS51340"/>
    </source>
</evidence>
<dbReference type="Gene3D" id="2.40.33.20">
    <property type="entry name" value="PK beta-barrel domain-like"/>
    <property type="match status" value="1"/>
</dbReference>
<dbReference type="KEGG" id="gog:C1280_16970"/>
<dbReference type="SUPFAM" id="SSF50800">
    <property type="entry name" value="PK beta-barrel domain-like"/>
    <property type="match status" value="1"/>
</dbReference>
<proteinExistence type="predicted"/>
<keyword evidence="4" id="KW-1185">Reference proteome</keyword>
<protein>
    <submittedName>
        <fullName evidence="3">MOSC domain-containing protein</fullName>
    </submittedName>
</protein>
<evidence type="ECO:0000313" key="4">
    <source>
        <dbReference type="Proteomes" id="UP000245802"/>
    </source>
</evidence>
<evidence type="ECO:0000313" key="3">
    <source>
        <dbReference type="EMBL" id="AWM42286.1"/>
    </source>
</evidence>
<feature type="region of interest" description="Disordered" evidence="1">
    <location>
        <begin position="218"/>
        <end position="237"/>
    </location>
</feature>
<dbReference type="PANTHER" id="PTHR30212:SF2">
    <property type="entry name" value="PROTEIN YIIM"/>
    <property type="match status" value="1"/>
</dbReference>
<dbReference type="PROSITE" id="PS51340">
    <property type="entry name" value="MOSC"/>
    <property type="match status" value="1"/>
</dbReference>
<dbReference type="OrthoDB" id="9786134at2"/>
<dbReference type="GO" id="GO:0003824">
    <property type="term" value="F:catalytic activity"/>
    <property type="evidence" value="ECO:0007669"/>
    <property type="project" value="InterPro"/>
</dbReference>
<dbReference type="InterPro" id="IPR052353">
    <property type="entry name" value="Benzoxazolinone_Detox_Enz"/>
</dbReference>
<dbReference type="AlphaFoldDB" id="A0A2Z3HEU9"/>
<gene>
    <name evidence="3" type="ORF">C1280_16970</name>
</gene>
<dbReference type="Pfam" id="PF03475">
    <property type="entry name" value="YiiM_3-alpha"/>
    <property type="match status" value="1"/>
</dbReference>
<dbReference type="GO" id="GO:0030170">
    <property type="term" value="F:pyridoxal phosphate binding"/>
    <property type="evidence" value="ECO:0007669"/>
    <property type="project" value="InterPro"/>
</dbReference>
<sequence length="237" mass="26113">MRPAVLASVQVGRPRQHGDADATDPLDRLWTSGFYKDPVAGPVRVGVTNIDGDGQADLVHHGGPDKAVCVYPADHYPYWREALNRPDLPPGAFGENFTVEGLTEAGVCVGDVWTFGGVALQVSQPRQPCWKLARRWRVKTLTLQVQQTGRTGWYFRVLREGVVAPGEQLALVERPHPEWTVERANTVMHHNKADLQAAAELGSLPLLSTSWRETLTRRVTQGTSPDQSKRLNGPLGD</sequence>